<accession>A0A4R2HNV5</accession>
<dbReference type="Gene3D" id="1.10.10.160">
    <property type="match status" value="1"/>
</dbReference>
<dbReference type="Proteomes" id="UP000294508">
    <property type="component" value="Unassembled WGS sequence"/>
</dbReference>
<evidence type="ECO:0000256" key="8">
    <source>
        <dbReference type="ARBA" id="ARBA00034808"/>
    </source>
</evidence>
<organism evidence="12 13">
    <name type="scientific">Kribbella steppae</name>
    <dbReference type="NCBI Taxonomy" id="2512223"/>
    <lineage>
        <taxon>Bacteria</taxon>
        <taxon>Bacillati</taxon>
        <taxon>Actinomycetota</taxon>
        <taxon>Actinomycetes</taxon>
        <taxon>Propionibacteriales</taxon>
        <taxon>Kribbellaceae</taxon>
        <taxon>Kribbella</taxon>
    </lineage>
</organism>
<evidence type="ECO:0000256" key="4">
    <source>
        <dbReference type="ARBA" id="ARBA00022806"/>
    </source>
</evidence>
<evidence type="ECO:0000259" key="11">
    <source>
        <dbReference type="PROSITE" id="PS51198"/>
    </source>
</evidence>
<dbReference type="InterPro" id="IPR014017">
    <property type="entry name" value="DNA_helicase_UvrD-like_C"/>
</dbReference>
<evidence type="ECO:0000256" key="3">
    <source>
        <dbReference type="ARBA" id="ARBA00022801"/>
    </source>
</evidence>
<dbReference type="InterPro" id="IPR027417">
    <property type="entry name" value="P-loop_NTPase"/>
</dbReference>
<evidence type="ECO:0000256" key="7">
    <source>
        <dbReference type="ARBA" id="ARBA00034617"/>
    </source>
</evidence>
<keyword evidence="5 10" id="KW-0067">ATP-binding</keyword>
<evidence type="ECO:0000256" key="2">
    <source>
        <dbReference type="ARBA" id="ARBA00022741"/>
    </source>
</evidence>
<dbReference type="InterPro" id="IPR000212">
    <property type="entry name" value="DNA_helicase_UvrD/REP"/>
</dbReference>
<dbReference type="PROSITE" id="PS51198">
    <property type="entry name" value="UVRD_HELICASE_ATP_BIND"/>
    <property type="match status" value="1"/>
</dbReference>
<proteinExistence type="inferred from homology"/>
<dbReference type="InterPro" id="IPR014016">
    <property type="entry name" value="UvrD-like_ATP-bd"/>
</dbReference>
<dbReference type="Gene3D" id="3.40.50.300">
    <property type="entry name" value="P-loop containing nucleotide triphosphate hydrolases"/>
    <property type="match status" value="2"/>
</dbReference>
<dbReference type="Pfam" id="PF00580">
    <property type="entry name" value="UvrD-helicase"/>
    <property type="match status" value="1"/>
</dbReference>
<evidence type="ECO:0000313" key="13">
    <source>
        <dbReference type="Proteomes" id="UP000294508"/>
    </source>
</evidence>
<gene>
    <name evidence="12" type="ORF">EV652_104440</name>
</gene>
<protein>
    <recommendedName>
        <fullName evidence="8">DNA 3'-5' helicase</fullName>
        <ecNumber evidence="8">5.6.2.4</ecNumber>
    </recommendedName>
</protein>
<evidence type="ECO:0000256" key="9">
    <source>
        <dbReference type="ARBA" id="ARBA00048988"/>
    </source>
</evidence>
<keyword evidence="3 10" id="KW-0378">Hydrolase</keyword>
<dbReference type="EC" id="5.6.2.4" evidence="8"/>
<evidence type="ECO:0000313" key="12">
    <source>
        <dbReference type="EMBL" id="TCO32834.1"/>
    </source>
</evidence>
<reference evidence="12 13" key="1">
    <citation type="journal article" date="2015" name="Stand. Genomic Sci.">
        <title>Genomic Encyclopedia of Bacterial and Archaeal Type Strains, Phase III: the genomes of soil and plant-associated and newly described type strains.</title>
        <authorList>
            <person name="Whitman W.B."/>
            <person name="Woyke T."/>
            <person name="Klenk H.P."/>
            <person name="Zhou Y."/>
            <person name="Lilburn T.G."/>
            <person name="Beck B.J."/>
            <person name="De Vos P."/>
            <person name="Vandamme P."/>
            <person name="Eisen J.A."/>
            <person name="Garrity G."/>
            <person name="Hugenholtz P."/>
            <person name="Kyrpides N.C."/>
        </authorList>
    </citation>
    <scope>NUCLEOTIDE SEQUENCE [LARGE SCALE GENOMIC DNA]</scope>
    <source>
        <strain evidence="12 13">VKM Ac-2572</strain>
    </source>
</reference>
<dbReference type="GO" id="GO:0003677">
    <property type="term" value="F:DNA binding"/>
    <property type="evidence" value="ECO:0007669"/>
    <property type="project" value="InterPro"/>
</dbReference>
<evidence type="ECO:0000256" key="1">
    <source>
        <dbReference type="ARBA" id="ARBA00009922"/>
    </source>
</evidence>
<keyword evidence="2 10" id="KW-0547">Nucleotide-binding</keyword>
<dbReference type="CDD" id="cd17932">
    <property type="entry name" value="DEXQc_UvrD"/>
    <property type="match status" value="1"/>
</dbReference>
<evidence type="ECO:0000256" key="10">
    <source>
        <dbReference type="PROSITE-ProRule" id="PRU00560"/>
    </source>
</evidence>
<comment type="catalytic activity">
    <reaction evidence="7">
        <text>Couples ATP hydrolysis with the unwinding of duplex DNA by translocating in the 3'-5' direction.</text>
        <dbReference type="EC" id="5.6.2.4"/>
    </reaction>
</comment>
<dbReference type="GO" id="GO:0005524">
    <property type="term" value="F:ATP binding"/>
    <property type="evidence" value="ECO:0007669"/>
    <property type="project" value="UniProtKB-UniRule"/>
</dbReference>
<comment type="caution">
    <text evidence="12">The sequence shown here is derived from an EMBL/GenBank/DDBJ whole genome shotgun (WGS) entry which is preliminary data.</text>
</comment>
<feature type="domain" description="UvrD-like helicase ATP-binding" evidence="11">
    <location>
        <begin position="11"/>
        <end position="288"/>
    </location>
</feature>
<dbReference type="EMBL" id="SLWN01000004">
    <property type="protein sequence ID" value="TCO32834.1"/>
    <property type="molecule type" value="Genomic_DNA"/>
</dbReference>
<evidence type="ECO:0000256" key="5">
    <source>
        <dbReference type="ARBA" id="ARBA00022840"/>
    </source>
</evidence>
<dbReference type="InterPro" id="IPR013986">
    <property type="entry name" value="DExx_box_DNA_helicase_dom_sf"/>
</dbReference>
<keyword evidence="13" id="KW-1185">Reference proteome</keyword>
<evidence type="ECO:0000256" key="6">
    <source>
        <dbReference type="ARBA" id="ARBA00023235"/>
    </source>
</evidence>
<sequence length="587" mass="64203">MSALSESIDTLRTNERQWRAFTSTSRRCAVMAPPGSGKTKLLAARAAHDLATAITPPQGAACITLTNPAADELRRRMEALGARRGSVVFVGTVHAFVLNCVVTPFAAAAGLSTGHRTVIASDAQRGSIMRDCIAAVYPDTEDVRAVPSTIARFRKMLATDAEWELAGPRIRSVAELYEQRLAEEQLTDFDGLVALAVRLVEEHEFVRRTLTTRYSRVYVDEYQDLAPGLDRLVQALCFDDTLDCRLFAVGDPDQAVYGWTGSRPELLDELTSRPGVDVVRLTVNYRCREEIVRRSERLLTVDRELTGNRPGGEVRAELAPQGFADQIDHTIAQVRRLASAVPLERIAVLGSTHALCSEAATGLRAAGIPARVKDADYRSTPATMLVERLAAWAVLGRESSGQQLGRLLAAWRALLGPLADRPNQRSLVACLLDQDPDRTAVSFIDQVRALRLDTAMSTGGRPDDVAALAALRATYSGPAAPVELVDLANRSSGRGRVQIMTTLACKGLEFDAVVILGADQGRIPSWLARSSMELAEERRKFYVAVTRARDSLLITYSGFTVNPYGRRFYDGPSPFLHQMNLIPQPYS</sequence>
<comment type="catalytic activity">
    <reaction evidence="9">
        <text>ATP + H2O = ADP + phosphate + H(+)</text>
        <dbReference type="Rhea" id="RHEA:13065"/>
        <dbReference type="ChEBI" id="CHEBI:15377"/>
        <dbReference type="ChEBI" id="CHEBI:15378"/>
        <dbReference type="ChEBI" id="CHEBI:30616"/>
        <dbReference type="ChEBI" id="CHEBI:43474"/>
        <dbReference type="ChEBI" id="CHEBI:456216"/>
        <dbReference type="EC" id="5.6.2.4"/>
    </reaction>
</comment>
<dbReference type="PANTHER" id="PTHR11070">
    <property type="entry name" value="UVRD / RECB / PCRA DNA HELICASE FAMILY MEMBER"/>
    <property type="match status" value="1"/>
</dbReference>
<dbReference type="SUPFAM" id="SSF52540">
    <property type="entry name" value="P-loop containing nucleoside triphosphate hydrolases"/>
    <property type="match status" value="1"/>
</dbReference>
<keyword evidence="4 10" id="KW-0347">Helicase</keyword>
<dbReference type="Pfam" id="PF13361">
    <property type="entry name" value="UvrD_C"/>
    <property type="match status" value="1"/>
</dbReference>
<dbReference type="GO" id="GO:0016887">
    <property type="term" value="F:ATP hydrolysis activity"/>
    <property type="evidence" value="ECO:0007669"/>
    <property type="project" value="RHEA"/>
</dbReference>
<dbReference type="GO" id="GO:0043138">
    <property type="term" value="F:3'-5' DNA helicase activity"/>
    <property type="evidence" value="ECO:0007669"/>
    <property type="project" value="UniProtKB-EC"/>
</dbReference>
<dbReference type="OrthoDB" id="9806690at2"/>
<keyword evidence="6" id="KW-0413">Isomerase</keyword>
<dbReference type="RefSeq" id="WP_132209582.1">
    <property type="nucleotide sequence ID" value="NZ_SLWN01000004.1"/>
</dbReference>
<comment type="similarity">
    <text evidence="1">Belongs to the helicase family. UvrD subfamily.</text>
</comment>
<dbReference type="AlphaFoldDB" id="A0A4R2HNV5"/>
<feature type="binding site" evidence="10">
    <location>
        <begin position="32"/>
        <end position="39"/>
    </location>
    <ligand>
        <name>ATP</name>
        <dbReference type="ChEBI" id="CHEBI:30616"/>
    </ligand>
</feature>
<name>A0A4R2HNV5_9ACTN</name>